<dbReference type="GO" id="GO:0046872">
    <property type="term" value="F:metal ion binding"/>
    <property type="evidence" value="ECO:0007669"/>
    <property type="project" value="UniProtKB-KW"/>
</dbReference>
<evidence type="ECO:0000256" key="6">
    <source>
        <dbReference type="ARBA" id="ARBA00022556"/>
    </source>
</evidence>
<dbReference type="RefSeq" id="XP_001418401.1">
    <property type="nucleotide sequence ID" value="XM_001418364.1"/>
</dbReference>
<reference evidence="13 14" key="1">
    <citation type="journal article" date="2007" name="Proc. Natl. Acad. Sci. U.S.A.">
        <title>The tiny eukaryote Ostreococcus provides genomic insights into the paradox of plankton speciation.</title>
        <authorList>
            <person name="Palenik B."/>
            <person name="Grimwood J."/>
            <person name="Aerts A."/>
            <person name="Rouze P."/>
            <person name="Salamov A."/>
            <person name="Putnam N."/>
            <person name="Dupont C."/>
            <person name="Jorgensen R."/>
            <person name="Derelle E."/>
            <person name="Rombauts S."/>
            <person name="Zhou K."/>
            <person name="Otillar R."/>
            <person name="Merchant S.S."/>
            <person name="Podell S."/>
            <person name="Gaasterland T."/>
            <person name="Napoli C."/>
            <person name="Gendler K."/>
            <person name="Manuell A."/>
            <person name="Tai V."/>
            <person name="Vallon O."/>
            <person name="Piganeau G."/>
            <person name="Jancek S."/>
            <person name="Heijde M."/>
            <person name="Jabbari K."/>
            <person name="Bowler C."/>
            <person name="Lohr M."/>
            <person name="Robbens S."/>
            <person name="Werner G."/>
            <person name="Dubchak I."/>
            <person name="Pazour G.J."/>
            <person name="Ren Q."/>
            <person name="Paulsen I."/>
            <person name="Delwiche C."/>
            <person name="Schmutz J."/>
            <person name="Rokhsar D."/>
            <person name="Van de Peer Y."/>
            <person name="Moreau H."/>
            <person name="Grigoriev I.V."/>
        </authorList>
    </citation>
    <scope>NUCLEOTIDE SEQUENCE [LARGE SCALE GENOMIC DNA]</scope>
    <source>
        <strain evidence="13 14">CCE9901</strain>
    </source>
</reference>
<evidence type="ECO:0000256" key="7">
    <source>
        <dbReference type="ARBA" id="ARBA00022723"/>
    </source>
</evidence>
<dbReference type="UniPathway" id="UPA00359">
    <property type="reaction ID" value="UER00478"/>
</dbReference>
<dbReference type="KEGG" id="olu:OSTLU_10320"/>
<comment type="function">
    <text evidence="12">Involved in the biosynthesis of lipid A, a phosphorylated glycolipid that in bacteria anchors the lipopolysaccharide to the outer membrane of the cell. Lipid A-like molecules in plants may serve as structural components of the outer membranes of mitochondria and/or chloroplasts, or may be involved in signal transduction or plant defense responses.</text>
</comment>
<dbReference type="PANTHER" id="PTHR33694">
    <property type="entry name" value="UDP-3-O-ACYL-N-ACETYLGLUCOSAMINE DEACETYLASE 1, MITOCHONDRIAL-RELATED"/>
    <property type="match status" value="1"/>
</dbReference>
<dbReference type="GeneID" id="5002357"/>
<keyword evidence="5" id="KW-0444">Lipid biosynthesis</keyword>
<comment type="similarity">
    <text evidence="3">Belongs to the LpxC family.</text>
</comment>
<evidence type="ECO:0000256" key="9">
    <source>
        <dbReference type="ARBA" id="ARBA00022833"/>
    </source>
</evidence>
<comment type="pathway">
    <text evidence="2">Glycolipid biosynthesis; lipid IV(A) biosynthesis; lipid IV(A) from (3R)-3-hydroxytetradecanoyl-[acyl-carrier-protein] and UDP-N-acetyl-alpha-D-glucosamine: step 2/6.</text>
</comment>
<dbReference type="GO" id="GO:0009245">
    <property type="term" value="P:lipid A biosynthetic process"/>
    <property type="evidence" value="ECO:0007669"/>
    <property type="project" value="UniProtKB-KW"/>
</dbReference>
<evidence type="ECO:0000256" key="8">
    <source>
        <dbReference type="ARBA" id="ARBA00022801"/>
    </source>
</evidence>
<proteinExistence type="inferred from homology"/>
<keyword evidence="10" id="KW-0443">Lipid metabolism</keyword>
<dbReference type="InterPro" id="IPR004463">
    <property type="entry name" value="UDP-acyl_GlcNac_deAcase"/>
</dbReference>
<evidence type="ECO:0000256" key="1">
    <source>
        <dbReference type="ARBA" id="ARBA00001947"/>
    </source>
</evidence>
<dbReference type="GO" id="GO:0103117">
    <property type="term" value="F:UDP-3-O-acyl-N-acetylglucosamine deacetylase activity"/>
    <property type="evidence" value="ECO:0007669"/>
    <property type="project" value="UniProtKB-EC"/>
</dbReference>
<evidence type="ECO:0000313" key="14">
    <source>
        <dbReference type="Proteomes" id="UP000001568"/>
    </source>
</evidence>
<comment type="catalytic activity">
    <reaction evidence="11">
        <text>a UDP-3-O-[(3R)-3-hydroxyacyl]-N-acetyl-alpha-D-glucosamine + H2O = a UDP-3-O-[(3R)-3-hydroxyacyl]-alpha-D-glucosamine + acetate</text>
        <dbReference type="Rhea" id="RHEA:67816"/>
        <dbReference type="ChEBI" id="CHEBI:15377"/>
        <dbReference type="ChEBI" id="CHEBI:30089"/>
        <dbReference type="ChEBI" id="CHEBI:137740"/>
        <dbReference type="ChEBI" id="CHEBI:173225"/>
        <dbReference type="EC" id="3.5.1.108"/>
    </reaction>
</comment>
<dbReference type="SUPFAM" id="SSF54211">
    <property type="entry name" value="Ribosomal protein S5 domain 2-like"/>
    <property type="match status" value="2"/>
</dbReference>
<evidence type="ECO:0000313" key="13">
    <source>
        <dbReference type="EMBL" id="ABO96694.1"/>
    </source>
</evidence>
<evidence type="ECO:0000256" key="2">
    <source>
        <dbReference type="ARBA" id="ARBA00005002"/>
    </source>
</evidence>
<dbReference type="eggNOG" id="ENOG502QT9Y">
    <property type="taxonomic scope" value="Eukaryota"/>
</dbReference>
<dbReference type="InterPro" id="IPR020568">
    <property type="entry name" value="Ribosomal_Su5_D2-typ_SF"/>
</dbReference>
<name>A4RYJ0_OSTLU</name>
<keyword evidence="8" id="KW-0378">Hydrolase</keyword>
<evidence type="ECO:0000256" key="3">
    <source>
        <dbReference type="ARBA" id="ARBA00006170"/>
    </source>
</evidence>
<keyword evidence="9" id="KW-0862">Zinc</keyword>
<keyword evidence="6" id="KW-0441">Lipid A biosynthesis</keyword>
<dbReference type="HOGENOM" id="CLU_046528_0_0_1"/>
<organism evidence="13 14">
    <name type="scientific">Ostreococcus lucimarinus (strain CCE9901)</name>
    <dbReference type="NCBI Taxonomy" id="436017"/>
    <lineage>
        <taxon>Eukaryota</taxon>
        <taxon>Viridiplantae</taxon>
        <taxon>Chlorophyta</taxon>
        <taxon>Mamiellophyceae</taxon>
        <taxon>Mamiellales</taxon>
        <taxon>Bathycoccaceae</taxon>
        <taxon>Ostreococcus</taxon>
    </lineage>
</organism>
<dbReference type="EC" id="3.5.1.108" evidence="4"/>
<dbReference type="GO" id="GO:0016020">
    <property type="term" value="C:membrane"/>
    <property type="evidence" value="ECO:0007669"/>
    <property type="project" value="GOC"/>
</dbReference>
<dbReference type="OMA" id="IVFYRSD"/>
<evidence type="ECO:0000256" key="12">
    <source>
        <dbReference type="ARBA" id="ARBA00024987"/>
    </source>
</evidence>
<dbReference type="EMBL" id="CP000586">
    <property type="protein sequence ID" value="ABO96694.1"/>
    <property type="molecule type" value="Genomic_DNA"/>
</dbReference>
<evidence type="ECO:0000256" key="5">
    <source>
        <dbReference type="ARBA" id="ARBA00022516"/>
    </source>
</evidence>
<protein>
    <recommendedName>
        <fullName evidence="4">UDP-3-O-acyl-N-acetylglucosamine deacetylase</fullName>
        <ecNumber evidence="4">3.5.1.108</ecNumber>
    </recommendedName>
</protein>
<feature type="non-terminal residue" evidence="13">
    <location>
        <position position="1"/>
    </location>
</feature>
<dbReference type="STRING" id="436017.A4RYJ0"/>
<dbReference type="Gramene" id="ABO96694">
    <property type="protein sequence ID" value="ABO96694"/>
    <property type="gene ID" value="OSTLU_10320"/>
</dbReference>
<dbReference type="PANTHER" id="PTHR33694:SF1">
    <property type="entry name" value="UDP-3-O-ACYL-N-ACETYLGLUCOSAMINE DEACETYLASE 1, MITOCHONDRIAL-RELATED"/>
    <property type="match status" value="1"/>
</dbReference>
<dbReference type="Gene3D" id="3.30.1700.10">
    <property type="entry name" value="lpxc deacetylase, domain 2"/>
    <property type="match status" value="1"/>
</dbReference>
<keyword evidence="14" id="KW-1185">Reference proteome</keyword>
<comment type="cofactor">
    <cofactor evidence="1">
        <name>Zn(2+)</name>
        <dbReference type="ChEBI" id="CHEBI:29105"/>
    </cofactor>
</comment>
<sequence length="271" mass="29750">QQTIRRSVTYAGTGLRSGEVELMRVRPAKAGEGRYFVKVPSVRASYELANEDVRLSSELNGDFVVRGAEHLLSALEAMGIDNCRIELEGTGEVPIMDGSASSYAYDICCVGLTPARAVDGGEVPRMAWKITENVMVQEGDAFMMFNVDDVSKLTYGIDLSYKTTAIGKQWESWTPTEDAPYVFHVSPARMFGTMNDFTAYYRAGYIRAGLEDCALIANGDQYWNAPLRVNNEPARHKILDLIGDLSLLAEPGMSGVPVGHVIAYKAGHKLH</sequence>
<dbReference type="InterPro" id="IPR011334">
    <property type="entry name" value="UDP-acyl_GlcNac_deAcase_C"/>
</dbReference>
<dbReference type="Pfam" id="PF03331">
    <property type="entry name" value="LpxC"/>
    <property type="match status" value="1"/>
</dbReference>
<dbReference type="Proteomes" id="UP000001568">
    <property type="component" value="Chromosome 6"/>
</dbReference>
<dbReference type="OrthoDB" id="10265200at2759"/>
<dbReference type="GO" id="GO:2001289">
    <property type="term" value="P:lipid X metabolic process"/>
    <property type="evidence" value="ECO:0007669"/>
    <property type="project" value="UniProtKB-ARBA"/>
</dbReference>
<dbReference type="AlphaFoldDB" id="A4RYJ0"/>
<evidence type="ECO:0000256" key="4">
    <source>
        <dbReference type="ARBA" id="ARBA00012745"/>
    </source>
</evidence>
<evidence type="ECO:0000256" key="11">
    <source>
        <dbReference type="ARBA" id="ARBA00024535"/>
    </source>
</evidence>
<keyword evidence="7" id="KW-0479">Metal-binding</keyword>
<feature type="non-terminal residue" evidence="13">
    <location>
        <position position="271"/>
    </location>
</feature>
<evidence type="ECO:0000256" key="10">
    <source>
        <dbReference type="ARBA" id="ARBA00023098"/>
    </source>
</evidence>
<gene>
    <name evidence="13" type="ORF">OSTLU_10320</name>
</gene>
<dbReference type="Gene3D" id="3.30.230.20">
    <property type="entry name" value="lpxc deacetylase, domain 1"/>
    <property type="match status" value="1"/>
</dbReference>
<accession>A4RYJ0</accession>
<dbReference type="InterPro" id="IPR015870">
    <property type="entry name" value="UDP-acyl_N-AcGlcN_deAcase_N"/>
</dbReference>